<organism evidence="3">
    <name type="scientific">Thermofilum pendens</name>
    <dbReference type="NCBI Taxonomy" id="2269"/>
    <lineage>
        <taxon>Archaea</taxon>
        <taxon>Thermoproteota</taxon>
        <taxon>Thermoprotei</taxon>
        <taxon>Thermofilales</taxon>
        <taxon>Thermofilaceae</taxon>
        <taxon>Thermofilum</taxon>
    </lineage>
</organism>
<evidence type="ECO:0000313" key="3">
    <source>
        <dbReference type="EMBL" id="HGB25741.1"/>
    </source>
</evidence>
<comment type="caution">
    <text evidence="3">The sequence shown here is derived from an EMBL/GenBank/DDBJ whole genome shotgun (WGS) entry which is preliminary data.</text>
</comment>
<dbReference type="Gene3D" id="2.60.40.10">
    <property type="entry name" value="Immunoglobulins"/>
    <property type="match status" value="1"/>
</dbReference>
<keyword evidence="1" id="KW-0812">Transmembrane</keyword>
<feature type="transmembrane region" description="Helical" evidence="1">
    <location>
        <begin position="7"/>
        <end position="28"/>
    </location>
</feature>
<dbReference type="EMBL" id="DTIB01000117">
    <property type="protein sequence ID" value="HGB25741.1"/>
    <property type="molecule type" value="Genomic_DNA"/>
</dbReference>
<evidence type="ECO:0000259" key="2">
    <source>
        <dbReference type="Pfam" id="PF07705"/>
    </source>
</evidence>
<feature type="domain" description="CARDB" evidence="2">
    <location>
        <begin position="259"/>
        <end position="338"/>
    </location>
</feature>
<dbReference type="InterPro" id="IPR013783">
    <property type="entry name" value="Ig-like_fold"/>
</dbReference>
<gene>
    <name evidence="3" type="ORF">ENV88_06950</name>
</gene>
<proteinExistence type="predicted"/>
<reference evidence="3" key="1">
    <citation type="journal article" date="2020" name="mSystems">
        <title>Genome- and Community-Level Interaction Insights into Carbon Utilization and Element Cycling Functions of Hydrothermarchaeota in Hydrothermal Sediment.</title>
        <authorList>
            <person name="Zhou Z."/>
            <person name="Liu Y."/>
            <person name="Xu W."/>
            <person name="Pan J."/>
            <person name="Luo Z.H."/>
            <person name="Li M."/>
        </authorList>
    </citation>
    <scope>NUCLEOTIDE SEQUENCE [LARGE SCALE GENOMIC DNA]</scope>
    <source>
        <strain evidence="3">SpSt-8</strain>
    </source>
</reference>
<keyword evidence="1" id="KW-0472">Membrane</keyword>
<sequence>MRGQSEVVAALLMTAIVLVGFAIVWVYLYPRYLEWEQQASNTALESRLAASEWLVIGNTVFGSDRLDLTLVNTGGVELKVRAVYVNESLAWQGSLSLAPGGKGEVSAPLPRGGRVFWIKVCTARGNCWTFLEVNLTAPAAPPPPPPSPAPPFFQFASYDSVVYGQPGSQASFNAEVENRGGTGGYAVVGLYDETSRLIASRTVYVPAGTRAPVALSFSMPASPGVYTWHAQLNNSYTGEVDQVVLVTLDVTHAPPPAFKITDYNSTVSGAPGTSLKFVVSVINTGGSSGSLTVEVYNHTGGLAASASVDSLQPGATARLQFLVTAPQQPGNYTWSVRVYNNYTDAYDDEKNFFVIAASPLFAVTAYNSTVYGLPGSSANLVVEVTNTGNLDGSCVVEVYNHQGSLVASSSIHIPAGSSERLALTVALPGSKGTYSWSIKALNSYTGKYDDVKNFTVMTLDLSPPDTSAVLFYSLFEALPSGWGSIGGAWSIVGGVGWEGSNALRGVDNNRGPRSTSVYYWSNNIDGFSTIKALVKLGGVSQGDNIARGFALLDRSNRNARFYRVIIQPIGANIQLSVIVWDGRNTRTLGTVTVSYSTSWYILYLEYTRGSGSFYAVLYGENSAQLATLQASDTSVDPRYFGLLVDGGAAVFDDLVVATGDPRYVTVSGLTPGWVVELWRGSTLVASGAADASGTVRLSVTRYPIIQSAMLVIKDQQGAVVIRKTLDVVVGGYTYYLDP</sequence>
<protein>
    <recommendedName>
        <fullName evidence="2">CARDB domain-containing protein</fullName>
    </recommendedName>
</protein>
<dbReference type="Pfam" id="PF07705">
    <property type="entry name" value="CARDB"/>
    <property type="match status" value="1"/>
</dbReference>
<name>A0A7C3WMP9_THEPE</name>
<dbReference type="InterPro" id="IPR011635">
    <property type="entry name" value="CARDB"/>
</dbReference>
<keyword evidence="1" id="KW-1133">Transmembrane helix</keyword>
<dbReference type="AlphaFoldDB" id="A0A7C3WMP9"/>
<accession>A0A7C3WMP9</accession>
<evidence type="ECO:0000256" key="1">
    <source>
        <dbReference type="SAM" id="Phobius"/>
    </source>
</evidence>